<keyword evidence="5" id="KW-0560">Oxidoreductase</keyword>
<evidence type="ECO:0000256" key="6">
    <source>
        <dbReference type="SAM" id="MobiDB-lite"/>
    </source>
</evidence>
<evidence type="ECO:0000259" key="7">
    <source>
        <dbReference type="PROSITE" id="PS51387"/>
    </source>
</evidence>
<comment type="caution">
    <text evidence="8">The sequence shown here is derived from an EMBL/GenBank/DDBJ whole genome shotgun (WGS) entry which is preliminary data.</text>
</comment>
<comment type="cofactor">
    <cofactor evidence="1">
        <name>FAD</name>
        <dbReference type="ChEBI" id="CHEBI:57692"/>
    </cofactor>
</comment>
<dbReference type="Pfam" id="PF01565">
    <property type="entry name" value="FAD_binding_4"/>
    <property type="match status" value="1"/>
</dbReference>
<sequence length="497" mass="51790">MEQPNRVTPDDPRYPGLAGRGDNTRFLPAPEEFVLATSTADVVAAVQAAVDRGAGVTARSGGHCYEGFVSDPRQQVVVDLSPLDGVEWDAERGAVVAGPGVRLLDLHTELHRRWGTVLPAGASATVALGGHLAGGGYGPLSRALGTAVDHVHAVEVVTVDAEGRARAVVATRDPADAAHELWWALTGIGGGNLGIVTRYWLRSPGADGTAPESALPPAPGNVLITSRIFPREGLSREAFRALVGAHGRWHERNSGPGSPHSGLFSGLVLLAAQPDDDSVPAAILFLTGTGDADQLAGALAAMTEGVDAPSFDTPVTTGSWPEAARALSEAQDGEPGRHKVKSAHLRAGYTDEQADVLFDRLGDSDHPCRGASVSLQSSGCAVNAVAPGATAVAQRDSVLRALFLATWDDAADDEAGLSYLRRLYRDVHAGTGGVPAPGPRTDGCHINFPDTDLADPGWNTSGVPWQHLYYADNLARLQAAAKAWDPLGVFGHALSVR</sequence>
<proteinExistence type="inferred from homology"/>
<dbReference type="PANTHER" id="PTHR42973:SF39">
    <property type="entry name" value="FAD-BINDING PCMH-TYPE DOMAIN-CONTAINING PROTEIN"/>
    <property type="match status" value="1"/>
</dbReference>
<evidence type="ECO:0000313" key="8">
    <source>
        <dbReference type="EMBL" id="OLR95317.1"/>
    </source>
</evidence>
<dbReference type="InterPro" id="IPR016169">
    <property type="entry name" value="FAD-bd_PCMH_sub2"/>
</dbReference>
<dbReference type="OrthoDB" id="545125at2"/>
<name>A0A1Q9LTE8_9PSEU</name>
<evidence type="ECO:0000256" key="5">
    <source>
        <dbReference type="ARBA" id="ARBA00023002"/>
    </source>
</evidence>
<dbReference type="Pfam" id="PF08031">
    <property type="entry name" value="BBE"/>
    <property type="match status" value="1"/>
</dbReference>
<dbReference type="InterPro" id="IPR050416">
    <property type="entry name" value="FAD-linked_Oxidoreductase"/>
</dbReference>
<evidence type="ECO:0000256" key="3">
    <source>
        <dbReference type="ARBA" id="ARBA00022630"/>
    </source>
</evidence>
<dbReference type="STRING" id="1193682.BJP25_06010"/>
<evidence type="ECO:0000313" key="9">
    <source>
        <dbReference type="Proteomes" id="UP000186040"/>
    </source>
</evidence>
<dbReference type="PROSITE" id="PS00862">
    <property type="entry name" value="OX2_COVAL_FAD"/>
    <property type="match status" value="1"/>
</dbReference>
<keyword evidence="4" id="KW-0274">FAD</keyword>
<dbReference type="PANTHER" id="PTHR42973">
    <property type="entry name" value="BINDING OXIDOREDUCTASE, PUTATIVE (AFU_ORTHOLOGUE AFUA_1G17690)-RELATED"/>
    <property type="match status" value="1"/>
</dbReference>
<dbReference type="Gene3D" id="3.40.462.20">
    <property type="match status" value="1"/>
</dbReference>
<evidence type="ECO:0000256" key="1">
    <source>
        <dbReference type="ARBA" id="ARBA00001974"/>
    </source>
</evidence>
<dbReference type="InterPro" id="IPR006093">
    <property type="entry name" value="Oxy_OxRdtase_FAD_BS"/>
</dbReference>
<dbReference type="InterPro" id="IPR012951">
    <property type="entry name" value="BBE"/>
</dbReference>
<dbReference type="Gene3D" id="3.30.465.10">
    <property type="match status" value="1"/>
</dbReference>
<gene>
    <name evidence="8" type="ORF">BJP25_06010</name>
</gene>
<dbReference type="InterPro" id="IPR006094">
    <property type="entry name" value="Oxid_FAD_bind_N"/>
</dbReference>
<reference evidence="8 9" key="1">
    <citation type="submission" date="2016-10" db="EMBL/GenBank/DDBJ databases">
        <title>The Draft Genome Sequence of Actinokineospora bangkokensis 44EHWT reveals the biosynthetic pathway of antifungal compounds Thailandins with unusual extender unit butylmalonyl-CoA.</title>
        <authorList>
            <person name="Greule A."/>
            <person name="Intra B."/>
            <person name="Flemming S."/>
            <person name="Rommel M.G."/>
            <person name="Panbangred W."/>
            <person name="Bechthold A."/>
        </authorList>
    </citation>
    <scope>NUCLEOTIDE SEQUENCE [LARGE SCALE GENOMIC DNA]</scope>
    <source>
        <strain evidence="8 9">44EHW</strain>
    </source>
</reference>
<dbReference type="EMBL" id="MKQR01000002">
    <property type="protein sequence ID" value="OLR95317.1"/>
    <property type="molecule type" value="Genomic_DNA"/>
</dbReference>
<comment type="similarity">
    <text evidence="2">Belongs to the oxygen-dependent FAD-linked oxidoreductase family.</text>
</comment>
<dbReference type="Proteomes" id="UP000186040">
    <property type="component" value="Unassembled WGS sequence"/>
</dbReference>
<keyword evidence="9" id="KW-1185">Reference proteome</keyword>
<dbReference type="GO" id="GO:0016491">
    <property type="term" value="F:oxidoreductase activity"/>
    <property type="evidence" value="ECO:0007669"/>
    <property type="project" value="UniProtKB-KW"/>
</dbReference>
<dbReference type="PROSITE" id="PS51387">
    <property type="entry name" value="FAD_PCMH"/>
    <property type="match status" value="1"/>
</dbReference>
<dbReference type="InterPro" id="IPR016166">
    <property type="entry name" value="FAD-bd_PCMH"/>
</dbReference>
<feature type="domain" description="FAD-binding PCMH-type" evidence="7">
    <location>
        <begin position="26"/>
        <end position="206"/>
    </location>
</feature>
<dbReference type="GO" id="GO:0071949">
    <property type="term" value="F:FAD binding"/>
    <property type="evidence" value="ECO:0007669"/>
    <property type="project" value="InterPro"/>
</dbReference>
<evidence type="ECO:0000256" key="4">
    <source>
        <dbReference type="ARBA" id="ARBA00022827"/>
    </source>
</evidence>
<dbReference type="AlphaFoldDB" id="A0A1Q9LTE8"/>
<accession>A0A1Q9LTE8</accession>
<feature type="region of interest" description="Disordered" evidence="6">
    <location>
        <begin position="1"/>
        <end position="22"/>
    </location>
</feature>
<organism evidence="8 9">
    <name type="scientific">Actinokineospora bangkokensis</name>
    <dbReference type="NCBI Taxonomy" id="1193682"/>
    <lineage>
        <taxon>Bacteria</taxon>
        <taxon>Bacillati</taxon>
        <taxon>Actinomycetota</taxon>
        <taxon>Actinomycetes</taxon>
        <taxon>Pseudonocardiales</taxon>
        <taxon>Pseudonocardiaceae</taxon>
        <taxon>Actinokineospora</taxon>
    </lineage>
</organism>
<keyword evidence="3" id="KW-0285">Flavoprotein</keyword>
<evidence type="ECO:0000256" key="2">
    <source>
        <dbReference type="ARBA" id="ARBA00005466"/>
    </source>
</evidence>
<protein>
    <submittedName>
        <fullName evidence="8">FAD-linked oxidase</fullName>
    </submittedName>
</protein>
<dbReference type="SUPFAM" id="SSF56176">
    <property type="entry name" value="FAD-binding/transporter-associated domain-like"/>
    <property type="match status" value="1"/>
</dbReference>
<dbReference type="InterPro" id="IPR036318">
    <property type="entry name" value="FAD-bd_PCMH-like_sf"/>
</dbReference>
<dbReference type="RefSeq" id="WP_075972753.1">
    <property type="nucleotide sequence ID" value="NZ_MKQR01000002.1"/>
</dbReference>